<reference evidence="2 3" key="1">
    <citation type="submission" date="2015-11" db="EMBL/GenBank/DDBJ databases">
        <title>Genomic analysis of 38 Legionella species identifies large and diverse effector repertoires.</title>
        <authorList>
            <person name="Burstein D."/>
            <person name="Amaro F."/>
            <person name="Zusman T."/>
            <person name="Lifshitz Z."/>
            <person name="Cohen O."/>
            <person name="Gilbert J.A."/>
            <person name="Pupko T."/>
            <person name="Shuman H.A."/>
            <person name="Segal G."/>
        </authorList>
    </citation>
    <scope>NUCLEOTIDE SEQUENCE [LARGE SCALE GENOMIC DNA]</scope>
    <source>
        <strain evidence="2 3">ATCC 51914</strain>
    </source>
</reference>
<dbReference type="RefSeq" id="WP_058479193.1">
    <property type="nucleotide sequence ID" value="NZ_CAAAIQ010000003.1"/>
</dbReference>
<organism evidence="2 3">
    <name type="scientific">Legionella waltersii</name>
    <dbReference type="NCBI Taxonomy" id="66969"/>
    <lineage>
        <taxon>Bacteria</taxon>
        <taxon>Pseudomonadati</taxon>
        <taxon>Pseudomonadota</taxon>
        <taxon>Gammaproteobacteria</taxon>
        <taxon>Legionellales</taxon>
        <taxon>Legionellaceae</taxon>
        <taxon>Legionella</taxon>
    </lineage>
</organism>
<dbReference type="Proteomes" id="UP000054729">
    <property type="component" value="Unassembled WGS sequence"/>
</dbReference>
<evidence type="ECO:0000313" key="2">
    <source>
        <dbReference type="EMBL" id="KTD82857.1"/>
    </source>
</evidence>
<dbReference type="STRING" id="66969.Lwal_0335"/>
<sequence>MFSRRNCLNRKKLHLKPQQGPSDSGHFVDKGTFSTDSRDERVYTPWVTKLNKHEGERRKGASILEVSFTWLALLFDGKT</sequence>
<feature type="region of interest" description="Disordered" evidence="1">
    <location>
        <begin position="1"/>
        <end position="33"/>
    </location>
</feature>
<name>A0A0W1AND4_9GAMM</name>
<gene>
    <name evidence="2" type="ORF">Lwal_0335</name>
</gene>
<dbReference type="AlphaFoldDB" id="A0A0W1AND4"/>
<accession>A0A0W1AND4</accession>
<protein>
    <submittedName>
        <fullName evidence="2">Uncharacterized protein</fullName>
    </submittedName>
</protein>
<evidence type="ECO:0000256" key="1">
    <source>
        <dbReference type="SAM" id="MobiDB-lite"/>
    </source>
</evidence>
<comment type="caution">
    <text evidence="2">The sequence shown here is derived from an EMBL/GenBank/DDBJ whole genome shotgun (WGS) entry which is preliminary data.</text>
</comment>
<evidence type="ECO:0000313" key="3">
    <source>
        <dbReference type="Proteomes" id="UP000054729"/>
    </source>
</evidence>
<proteinExistence type="predicted"/>
<keyword evidence="3" id="KW-1185">Reference proteome</keyword>
<dbReference type="EMBL" id="LNZB01000006">
    <property type="protein sequence ID" value="KTD82857.1"/>
    <property type="molecule type" value="Genomic_DNA"/>
</dbReference>
<dbReference type="PATRIC" id="fig|66969.6.peg.364"/>